<dbReference type="GeneID" id="96779088"/>
<dbReference type="EMBL" id="VUNR01000017">
    <property type="protein sequence ID" value="MSU09154.1"/>
    <property type="molecule type" value="Genomic_DNA"/>
</dbReference>
<feature type="domain" description="ABC transporter" evidence="5">
    <location>
        <begin position="26"/>
        <end position="247"/>
    </location>
</feature>
<evidence type="ECO:0000313" key="6">
    <source>
        <dbReference type="EMBL" id="MSU09154.1"/>
    </source>
</evidence>
<dbReference type="PANTHER" id="PTHR46743">
    <property type="entry name" value="TEICHOIC ACIDS EXPORT ATP-BINDING PROTEIN TAGH"/>
    <property type="match status" value="1"/>
</dbReference>
<evidence type="ECO:0000256" key="3">
    <source>
        <dbReference type="ARBA" id="ARBA00022741"/>
    </source>
</evidence>
<dbReference type="GO" id="GO:0016020">
    <property type="term" value="C:membrane"/>
    <property type="evidence" value="ECO:0007669"/>
    <property type="project" value="InterPro"/>
</dbReference>
<protein>
    <submittedName>
        <fullName evidence="6">ABC transporter ATP-binding protein</fullName>
    </submittedName>
</protein>
<evidence type="ECO:0000256" key="1">
    <source>
        <dbReference type="ARBA" id="ARBA00005417"/>
    </source>
</evidence>
<dbReference type="InterPro" id="IPR050683">
    <property type="entry name" value="Bact_Polysacc_Export_ATP-bd"/>
</dbReference>
<dbReference type="Proteomes" id="UP000433181">
    <property type="component" value="Unassembled WGS sequence"/>
</dbReference>
<evidence type="ECO:0000313" key="7">
    <source>
        <dbReference type="Proteomes" id="UP000433181"/>
    </source>
</evidence>
<reference evidence="6 7" key="1">
    <citation type="submission" date="2019-08" db="EMBL/GenBank/DDBJ databases">
        <title>In-depth cultivation of the pig gut microbiome towards novel bacterial diversity and tailored functional studies.</title>
        <authorList>
            <person name="Wylensek D."/>
            <person name="Hitch T.C.A."/>
            <person name="Clavel T."/>
        </authorList>
    </citation>
    <scope>NUCLEOTIDE SEQUENCE [LARGE SCALE GENOMIC DNA]</scope>
    <source>
        <strain evidence="6 7">WCA-693-APC-5D-A</strain>
    </source>
</reference>
<dbReference type="CDD" id="cd03220">
    <property type="entry name" value="ABC_KpsT_Wzt"/>
    <property type="match status" value="1"/>
</dbReference>
<keyword evidence="4 6" id="KW-0067">ATP-binding</keyword>
<gene>
    <name evidence="6" type="ORF">FYJ84_09170</name>
</gene>
<organism evidence="6 7">
    <name type="scientific">Anaerovibrio slackiae</name>
    <dbReference type="NCBI Taxonomy" id="2652309"/>
    <lineage>
        <taxon>Bacteria</taxon>
        <taxon>Bacillati</taxon>
        <taxon>Bacillota</taxon>
        <taxon>Negativicutes</taxon>
        <taxon>Selenomonadales</taxon>
        <taxon>Selenomonadaceae</taxon>
        <taxon>Anaerovibrio</taxon>
    </lineage>
</organism>
<keyword evidence="7" id="KW-1185">Reference proteome</keyword>
<accession>A0A6I2UHX9</accession>
<dbReference type="SMART" id="SM00382">
    <property type="entry name" value="AAA"/>
    <property type="match status" value="1"/>
</dbReference>
<dbReference type="RefSeq" id="WP_154407317.1">
    <property type="nucleotide sequence ID" value="NZ_VUNR01000017.1"/>
</dbReference>
<dbReference type="GO" id="GO:0005524">
    <property type="term" value="F:ATP binding"/>
    <property type="evidence" value="ECO:0007669"/>
    <property type="project" value="UniProtKB-KW"/>
</dbReference>
<dbReference type="PANTHER" id="PTHR46743:SF2">
    <property type="entry name" value="TEICHOIC ACIDS EXPORT ATP-BINDING PROTEIN TAGH"/>
    <property type="match status" value="1"/>
</dbReference>
<dbReference type="PROSITE" id="PS00211">
    <property type="entry name" value="ABC_TRANSPORTER_1"/>
    <property type="match status" value="1"/>
</dbReference>
<dbReference type="InterPro" id="IPR027417">
    <property type="entry name" value="P-loop_NTPase"/>
</dbReference>
<dbReference type="PROSITE" id="PS50893">
    <property type="entry name" value="ABC_TRANSPORTER_2"/>
    <property type="match status" value="1"/>
</dbReference>
<dbReference type="InterPro" id="IPR003593">
    <property type="entry name" value="AAA+_ATPase"/>
</dbReference>
<dbReference type="Pfam" id="PF00005">
    <property type="entry name" value="ABC_tran"/>
    <property type="match status" value="1"/>
</dbReference>
<proteinExistence type="inferred from homology"/>
<keyword evidence="2" id="KW-0813">Transport</keyword>
<dbReference type="Gene3D" id="3.40.50.300">
    <property type="entry name" value="P-loop containing nucleotide triphosphate hydrolases"/>
    <property type="match status" value="1"/>
</dbReference>
<evidence type="ECO:0000259" key="5">
    <source>
        <dbReference type="PROSITE" id="PS50893"/>
    </source>
</evidence>
<evidence type="ECO:0000256" key="4">
    <source>
        <dbReference type="ARBA" id="ARBA00022840"/>
    </source>
</evidence>
<comment type="similarity">
    <text evidence="1">Belongs to the ABC transporter superfamily.</text>
</comment>
<sequence length="248" mass="27378">MKKDIVIKLDNVTMNFNLAQEQFSGLKDLFIMFTKGKLKFNKFSALKNVSLEIRRGESWGLIGENGCGKSTLLKVISGIYRPSSGSVTVNGSIAPLIELGAGFDLELTARENIFLNGAVLGYSKKFIRQHFQEIVDFAELGDFLDLPIKNFSSGMIARLGFSIATIVKADILVIDEILAVGDAAFQEKCHKRMQEIMASGTTVLFVSHDADQVRKMCDKAVYLSGGEIVYKGNIEEAYKLYELGGKIK</sequence>
<dbReference type="GO" id="GO:0140359">
    <property type="term" value="F:ABC-type transporter activity"/>
    <property type="evidence" value="ECO:0007669"/>
    <property type="project" value="InterPro"/>
</dbReference>
<dbReference type="InterPro" id="IPR003439">
    <property type="entry name" value="ABC_transporter-like_ATP-bd"/>
</dbReference>
<dbReference type="GO" id="GO:0016887">
    <property type="term" value="F:ATP hydrolysis activity"/>
    <property type="evidence" value="ECO:0007669"/>
    <property type="project" value="InterPro"/>
</dbReference>
<comment type="caution">
    <text evidence="6">The sequence shown here is derived from an EMBL/GenBank/DDBJ whole genome shotgun (WGS) entry which is preliminary data.</text>
</comment>
<dbReference type="InterPro" id="IPR017871">
    <property type="entry name" value="ABC_transporter-like_CS"/>
</dbReference>
<keyword evidence="3" id="KW-0547">Nucleotide-binding</keyword>
<dbReference type="SUPFAM" id="SSF52540">
    <property type="entry name" value="P-loop containing nucleoside triphosphate hydrolases"/>
    <property type="match status" value="1"/>
</dbReference>
<evidence type="ECO:0000256" key="2">
    <source>
        <dbReference type="ARBA" id="ARBA00022448"/>
    </source>
</evidence>
<dbReference type="AlphaFoldDB" id="A0A6I2UHX9"/>
<dbReference type="InterPro" id="IPR015860">
    <property type="entry name" value="ABC_transpr_TagH-like"/>
</dbReference>
<name>A0A6I2UHX9_9FIRM</name>